<organism evidence="2 3">
    <name type="scientific">Artemisia annua</name>
    <name type="common">Sweet wormwood</name>
    <dbReference type="NCBI Taxonomy" id="35608"/>
    <lineage>
        <taxon>Eukaryota</taxon>
        <taxon>Viridiplantae</taxon>
        <taxon>Streptophyta</taxon>
        <taxon>Embryophyta</taxon>
        <taxon>Tracheophyta</taxon>
        <taxon>Spermatophyta</taxon>
        <taxon>Magnoliopsida</taxon>
        <taxon>eudicotyledons</taxon>
        <taxon>Gunneridae</taxon>
        <taxon>Pentapetalae</taxon>
        <taxon>asterids</taxon>
        <taxon>campanulids</taxon>
        <taxon>Asterales</taxon>
        <taxon>Asteraceae</taxon>
        <taxon>Asteroideae</taxon>
        <taxon>Anthemideae</taxon>
        <taxon>Artemisiinae</taxon>
        <taxon>Artemisia</taxon>
    </lineage>
</organism>
<keyword evidence="3" id="KW-1185">Reference proteome</keyword>
<evidence type="ECO:0000313" key="2">
    <source>
        <dbReference type="EMBL" id="PWA47531.1"/>
    </source>
</evidence>
<dbReference type="EMBL" id="PKPP01009763">
    <property type="protein sequence ID" value="PWA47531.1"/>
    <property type="molecule type" value="Genomic_DNA"/>
</dbReference>
<accession>A0A2U1LEU2</accession>
<dbReference type="AlphaFoldDB" id="A0A2U1LEU2"/>
<proteinExistence type="predicted"/>
<protein>
    <submittedName>
        <fullName evidence="2">Kinesin, motor domain-containing protein</fullName>
    </submittedName>
</protein>
<name>A0A2U1LEU2_ARTAN</name>
<evidence type="ECO:0000313" key="3">
    <source>
        <dbReference type="Proteomes" id="UP000245207"/>
    </source>
</evidence>
<keyword evidence="1" id="KW-0175">Coiled coil</keyword>
<reference evidence="2 3" key="1">
    <citation type="journal article" date="2018" name="Mol. Plant">
        <title>The genome of Artemisia annua provides insight into the evolution of Asteraceae family and artemisinin biosynthesis.</title>
        <authorList>
            <person name="Shen Q."/>
            <person name="Zhang L."/>
            <person name="Liao Z."/>
            <person name="Wang S."/>
            <person name="Yan T."/>
            <person name="Shi P."/>
            <person name="Liu M."/>
            <person name="Fu X."/>
            <person name="Pan Q."/>
            <person name="Wang Y."/>
            <person name="Lv Z."/>
            <person name="Lu X."/>
            <person name="Zhang F."/>
            <person name="Jiang W."/>
            <person name="Ma Y."/>
            <person name="Chen M."/>
            <person name="Hao X."/>
            <person name="Li L."/>
            <person name="Tang Y."/>
            <person name="Lv G."/>
            <person name="Zhou Y."/>
            <person name="Sun X."/>
            <person name="Brodelius P.E."/>
            <person name="Rose J.K.C."/>
            <person name="Tang K."/>
        </authorList>
    </citation>
    <scope>NUCLEOTIDE SEQUENCE [LARGE SCALE GENOMIC DNA]</scope>
    <source>
        <strain evidence="3">cv. Huhao1</strain>
        <tissue evidence="2">Leaf</tissue>
    </source>
</reference>
<feature type="coiled-coil region" evidence="1">
    <location>
        <begin position="37"/>
        <end position="64"/>
    </location>
</feature>
<sequence>MQSKGPTAQSLSILNSGELNQQKNSDQLKYFQDVDVLKSYKLRIQELEAELLQTKRLNSSKRSETDYLDLDGNALHQKSCLFPVLDSETTEVVDNFEDEEKEVEHCSLQEKLDDELKELDKRLEQKEVNVWFLNALHASFCCSCSLIIYDTEYCKHVAIT</sequence>
<dbReference type="STRING" id="35608.A0A2U1LEU2"/>
<comment type="caution">
    <text evidence="2">The sequence shown here is derived from an EMBL/GenBank/DDBJ whole genome shotgun (WGS) entry which is preliminary data.</text>
</comment>
<gene>
    <name evidence="2" type="ORF">CTI12_AA479690</name>
</gene>
<evidence type="ECO:0000256" key="1">
    <source>
        <dbReference type="SAM" id="Coils"/>
    </source>
</evidence>
<dbReference type="Proteomes" id="UP000245207">
    <property type="component" value="Unassembled WGS sequence"/>
</dbReference>